<dbReference type="AlphaFoldDB" id="Q1GPW3"/>
<keyword evidence="3" id="KW-1185">Reference proteome</keyword>
<dbReference type="Pfam" id="PF13471">
    <property type="entry name" value="Transglut_core3"/>
    <property type="match status" value="1"/>
</dbReference>
<dbReference type="HOGENOM" id="CLU_085623_0_0_5"/>
<evidence type="ECO:0000313" key="2">
    <source>
        <dbReference type="EMBL" id="ABF54309.1"/>
    </source>
</evidence>
<dbReference type="InterPro" id="IPR032708">
    <property type="entry name" value="McjB_C"/>
</dbReference>
<protein>
    <recommendedName>
        <fullName evidence="1">Microcin J25-processing protein McjB C-terminal domain-containing protein</fullName>
    </recommendedName>
</protein>
<dbReference type="EMBL" id="CP000356">
    <property type="protein sequence ID" value="ABF54309.1"/>
    <property type="molecule type" value="Genomic_DNA"/>
</dbReference>
<proteinExistence type="predicted"/>
<dbReference type="NCBIfam" id="NF033537">
    <property type="entry name" value="lasso_biosyn_B2"/>
    <property type="match status" value="1"/>
</dbReference>
<dbReference type="KEGG" id="sal:Sala_2603"/>
<organism evidence="2 3">
    <name type="scientific">Sphingopyxis alaskensis (strain DSM 13593 / LMG 18877 / RB2256)</name>
    <name type="common">Sphingomonas alaskensis</name>
    <dbReference type="NCBI Taxonomy" id="317655"/>
    <lineage>
        <taxon>Bacteria</taxon>
        <taxon>Pseudomonadati</taxon>
        <taxon>Pseudomonadota</taxon>
        <taxon>Alphaproteobacteria</taxon>
        <taxon>Sphingomonadales</taxon>
        <taxon>Sphingomonadaceae</taxon>
        <taxon>Sphingopyxis</taxon>
    </lineage>
</organism>
<dbReference type="STRING" id="317655.Sala_2603"/>
<dbReference type="eggNOG" id="ENOG5033GCR">
    <property type="taxonomic scope" value="Bacteria"/>
</dbReference>
<feature type="domain" description="Microcin J25-processing protein McjB C-terminal" evidence="1">
    <location>
        <begin position="103"/>
        <end position="217"/>
    </location>
</feature>
<reference evidence="2 3" key="1">
    <citation type="journal article" date="2009" name="Proc. Natl. Acad. Sci. U.S.A.">
        <title>The genomic basis of trophic strategy in marine bacteria.</title>
        <authorList>
            <person name="Lauro F.M."/>
            <person name="McDougald D."/>
            <person name="Thomas T."/>
            <person name="Williams T.J."/>
            <person name="Egan S."/>
            <person name="Rice S."/>
            <person name="DeMaere M.Z."/>
            <person name="Ting L."/>
            <person name="Ertan H."/>
            <person name="Johnson J."/>
            <person name="Ferriera S."/>
            <person name="Lapidus A."/>
            <person name="Anderson I."/>
            <person name="Kyrpides N."/>
            <person name="Munk A.C."/>
            <person name="Detter C."/>
            <person name="Han C.S."/>
            <person name="Brown M.V."/>
            <person name="Robb F.T."/>
            <person name="Kjelleberg S."/>
            <person name="Cavicchioli R."/>
        </authorList>
    </citation>
    <scope>NUCLEOTIDE SEQUENCE [LARGE SCALE GENOMIC DNA]</scope>
    <source>
        <strain evidence="3">DSM 13593 / LMG 18877 / RB2256</strain>
    </source>
</reference>
<evidence type="ECO:0000313" key="3">
    <source>
        <dbReference type="Proteomes" id="UP000006578"/>
    </source>
</evidence>
<accession>Q1GPW3</accession>
<dbReference type="InterPro" id="IPR053521">
    <property type="entry name" value="McjB-like"/>
</dbReference>
<dbReference type="OrthoDB" id="119963at2"/>
<evidence type="ECO:0000259" key="1">
    <source>
        <dbReference type="Pfam" id="PF13471"/>
    </source>
</evidence>
<name>Q1GPW3_SPHAL</name>
<dbReference type="Proteomes" id="UP000006578">
    <property type="component" value="Chromosome"/>
</dbReference>
<gene>
    <name evidence="2" type="ordered locus">Sala_2603</name>
</gene>
<sequence length="219" mass="24088">MPAMHYRTAPGIFYCRAGSRVIFLDMNRDRYFQLGADLEASFLSVIEGHSAPTLAVSALTERGILCSKDGYEVRQQVELPVPSRAADALKGETTLGETLRALLAETRIRKRLDRQGLASVISSLRSEKTRAVTASIDHRMSARTIRAFELAKLVRTPANRCLSRSIALVQRLAAQGCAAHLVIGVRVIPFAAHSWAQIGDVVLNDSPEEVARFTQIFVL</sequence>